<organism evidence="2 3">
    <name type="scientific">Citreimonas salinaria</name>
    <dbReference type="NCBI Taxonomy" id="321339"/>
    <lineage>
        <taxon>Bacteria</taxon>
        <taxon>Pseudomonadati</taxon>
        <taxon>Pseudomonadota</taxon>
        <taxon>Alphaproteobacteria</taxon>
        <taxon>Rhodobacterales</taxon>
        <taxon>Roseobacteraceae</taxon>
        <taxon>Citreimonas</taxon>
    </lineage>
</organism>
<feature type="transmembrane region" description="Helical" evidence="1">
    <location>
        <begin position="46"/>
        <end position="64"/>
    </location>
</feature>
<evidence type="ECO:0000256" key="1">
    <source>
        <dbReference type="SAM" id="Phobius"/>
    </source>
</evidence>
<dbReference type="GO" id="GO:0016020">
    <property type="term" value="C:membrane"/>
    <property type="evidence" value="ECO:0007669"/>
    <property type="project" value="TreeGrafter"/>
</dbReference>
<feature type="transmembrane region" description="Helical" evidence="1">
    <location>
        <begin position="273"/>
        <end position="291"/>
    </location>
</feature>
<dbReference type="InterPro" id="IPR037185">
    <property type="entry name" value="EmrE-like"/>
</dbReference>
<dbReference type="RefSeq" id="WP_089879190.1">
    <property type="nucleotide sequence ID" value="NZ_FNPF01000002.1"/>
</dbReference>
<evidence type="ECO:0000313" key="2">
    <source>
        <dbReference type="EMBL" id="SDX98406.1"/>
    </source>
</evidence>
<feature type="transmembrane region" description="Helical" evidence="1">
    <location>
        <begin position="187"/>
        <end position="205"/>
    </location>
</feature>
<dbReference type="Proteomes" id="UP000199286">
    <property type="component" value="Unassembled WGS sequence"/>
</dbReference>
<dbReference type="OrthoDB" id="9810239at2"/>
<sequence>MSEYAAASAARFRLRSGVGLALVGALILTPDALFMRLSGMGGLQMLGWRGLCMGTVFLVAWTLTSADRRSDIARMGGGAAILIVVCQAVNALLFPAGIAAAPVAPVLIGLATAPIWSSILARLLHGEPTSRATWVTIAVVLAGLLYAVTDKGETGLEAKALTGLACGLGVAVALALNFVTLRHNPDLPLLLAIGLGALGAGTFGWAVTGPSHMTDGAVWAILICGIAILPLSFFALSQASRHTSAANVGLLLLLETVLAPLWVWLALGEAPGARMLTGGAVVVGALAIYLLHGHRRRA</sequence>
<dbReference type="AlphaFoldDB" id="A0A1H3G561"/>
<feature type="transmembrane region" description="Helical" evidence="1">
    <location>
        <begin position="217"/>
        <end position="236"/>
    </location>
</feature>
<keyword evidence="1" id="KW-0812">Transmembrane</keyword>
<proteinExistence type="predicted"/>
<feature type="transmembrane region" description="Helical" evidence="1">
    <location>
        <begin position="160"/>
        <end position="180"/>
    </location>
</feature>
<name>A0A1H3G561_9RHOB</name>
<keyword evidence="1" id="KW-0472">Membrane</keyword>
<gene>
    <name evidence="2" type="ORF">SAMN05444340_102167</name>
</gene>
<feature type="transmembrane region" description="Helical" evidence="1">
    <location>
        <begin position="131"/>
        <end position="148"/>
    </location>
</feature>
<feature type="transmembrane region" description="Helical" evidence="1">
    <location>
        <begin position="104"/>
        <end position="124"/>
    </location>
</feature>
<feature type="transmembrane region" description="Helical" evidence="1">
    <location>
        <begin position="76"/>
        <end position="98"/>
    </location>
</feature>
<feature type="transmembrane region" description="Helical" evidence="1">
    <location>
        <begin position="12"/>
        <end position="34"/>
    </location>
</feature>
<dbReference type="SUPFAM" id="SSF103481">
    <property type="entry name" value="Multidrug resistance efflux transporter EmrE"/>
    <property type="match status" value="2"/>
</dbReference>
<dbReference type="EMBL" id="FNPF01000002">
    <property type="protein sequence ID" value="SDX98406.1"/>
    <property type="molecule type" value="Genomic_DNA"/>
</dbReference>
<evidence type="ECO:0000313" key="3">
    <source>
        <dbReference type="Proteomes" id="UP000199286"/>
    </source>
</evidence>
<feature type="transmembrane region" description="Helical" evidence="1">
    <location>
        <begin position="248"/>
        <end position="267"/>
    </location>
</feature>
<keyword evidence="3" id="KW-1185">Reference proteome</keyword>
<evidence type="ECO:0008006" key="4">
    <source>
        <dbReference type="Google" id="ProtNLM"/>
    </source>
</evidence>
<keyword evidence="1" id="KW-1133">Transmembrane helix</keyword>
<accession>A0A1H3G561</accession>
<protein>
    <recommendedName>
        <fullName evidence="4">EamA-like transporter family protein</fullName>
    </recommendedName>
</protein>
<dbReference type="STRING" id="321339.SAMN05444340_102167"/>
<reference evidence="2 3" key="1">
    <citation type="submission" date="2016-10" db="EMBL/GenBank/DDBJ databases">
        <authorList>
            <person name="de Groot N.N."/>
        </authorList>
    </citation>
    <scope>NUCLEOTIDE SEQUENCE [LARGE SCALE GENOMIC DNA]</scope>
    <source>
        <strain evidence="2 3">DSM 26880</strain>
    </source>
</reference>
<dbReference type="PANTHER" id="PTHR22911">
    <property type="entry name" value="ACYL-MALONYL CONDENSING ENZYME-RELATED"/>
    <property type="match status" value="1"/>
</dbReference>